<dbReference type="GO" id="GO:0010073">
    <property type="term" value="P:meristem maintenance"/>
    <property type="evidence" value="ECO:0007669"/>
    <property type="project" value="InterPro"/>
</dbReference>
<evidence type="ECO:0000313" key="3">
    <source>
        <dbReference type="Proteomes" id="UP001341281"/>
    </source>
</evidence>
<dbReference type="Pfam" id="PF10536">
    <property type="entry name" value="PMD"/>
    <property type="match status" value="1"/>
</dbReference>
<dbReference type="Proteomes" id="UP001341281">
    <property type="component" value="Chromosome 05"/>
</dbReference>
<proteinExistence type="predicted"/>
<accession>A0AAQ3WTD7</accession>
<evidence type="ECO:0000259" key="1">
    <source>
        <dbReference type="Pfam" id="PF10536"/>
    </source>
</evidence>
<dbReference type="EMBL" id="CP144749">
    <property type="protein sequence ID" value="WVZ73557.1"/>
    <property type="molecule type" value="Genomic_DNA"/>
</dbReference>
<gene>
    <name evidence="2" type="ORF">U9M48_021848</name>
</gene>
<dbReference type="AlphaFoldDB" id="A0AAQ3WTD7"/>
<organism evidence="2 3">
    <name type="scientific">Paspalum notatum var. saurae</name>
    <dbReference type="NCBI Taxonomy" id="547442"/>
    <lineage>
        <taxon>Eukaryota</taxon>
        <taxon>Viridiplantae</taxon>
        <taxon>Streptophyta</taxon>
        <taxon>Embryophyta</taxon>
        <taxon>Tracheophyta</taxon>
        <taxon>Spermatophyta</taxon>
        <taxon>Magnoliopsida</taxon>
        <taxon>Liliopsida</taxon>
        <taxon>Poales</taxon>
        <taxon>Poaceae</taxon>
        <taxon>PACMAD clade</taxon>
        <taxon>Panicoideae</taxon>
        <taxon>Andropogonodae</taxon>
        <taxon>Paspaleae</taxon>
        <taxon>Paspalinae</taxon>
        <taxon>Paspalum</taxon>
    </lineage>
</organism>
<evidence type="ECO:0000313" key="2">
    <source>
        <dbReference type="EMBL" id="WVZ73557.1"/>
    </source>
</evidence>
<feature type="domain" description="Aminotransferase-like plant mobile" evidence="1">
    <location>
        <begin position="77"/>
        <end position="104"/>
    </location>
</feature>
<dbReference type="PANTHER" id="PTHR46033:SF82">
    <property type="entry name" value="AMINOTRANSFERASE-LIKE PLANT MOBILE DOMAIN-CONTAINING PROTEIN"/>
    <property type="match status" value="1"/>
</dbReference>
<dbReference type="PANTHER" id="PTHR46033">
    <property type="entry name" value="PROTEIN MAIN-LIKE 2"/>
    <property type="match status" value="1"/>
</dbReference>
<dbReference type="InterPro" id="IPR019557">
    <property type="entry name" value="AminoTfrase-like_pln_mobile"/>
</dbReference>
<keyword evidence="3" id="KW-1185">Reference proteome</keyword>
<protein>
    <recommendedName>
        <fullName evidence="1">Aminotransferase-like plant mobile domain-containing protein</fullName>
    </recommendedName>
</protein>
<sequence>MAAPNYPPTPELLDPNIDSGHRSFLRSVLRRPLKEMRTREPGEMLYLDERAGLLMIARLIEGWPNEPDGGAKGRLWVDRSLLTALVDKWRPETHTFHMPCGEMAPHTAGCERDTRATTNR</sequence>
<name>A0AAQ3WTD7_PASNO</name>
<reference evidence="2 3" key="1">
    <citation type="submission" date="2024-02" db="EMBL/GenBank/DDBJ databases">
        <title>High-quality chromosome-scale genome assembly of Pensacola bahiagrass (Paspalum notatum Flugge var. saurae).</title>
        <authorList>
            <person name="Vega J.M."/>
            <person name="Podio M."/>
            <person name="Orjuela J."/>
            <person name="Siena L.A."/>
            <person name="Pessino S.C."/>
            <person name="Combes M.C."/>
            <person name="Mariac C."/>
            <person name="Albertini E."/>
            <person name="Pupilli F."/>
            <person name="Ortiz J.P.A."/>
            <person name="Leblanc O."/>
        </authorList>
    </citation>
    <scope>NUCLEOTIDE SEQUENCE [LARGE SCALE GENOMIC DNA]</scope>
    <source>
        <strain evidence="2">R1</strain>
        <tissue evidence="2">Leaf</tissue>
    </source>
</reference>
<dbReference type="InterPro" id="IPR044824">
    <property type="entry name" value="MAIN-like"/>
</dbReference>